<dbReference type="PROSITE" id="PS00062">
    <property type="entry name" value="ALDOKETO_REDUCTASE_2"/>
    <property type="match status" value="1"/>
</dbReference>
<dbReference type="InterPro" id="IPR020471">
    <property type="entry name" value="AKR"/>
</dbReference>
<dbReference type="InterPro" id="IPR018170">
    <property type="entry name" value="Aldo/ket_reductase_CS"/>
</dbReference>
<proteinExistence type="predicted"/>
<dbReference type="EMBL" id="HBHJ01013955">
    <property type="protein sequence ID" value="CAD9683889.1"/>
    <property type="molecule type" value="Transcribed_RNA"/>
</dbReference>
<dbReference type="InterPro" id="IPR023210">
    <property type="entry name" value="NADP_OxRdtase_dom"/>
</dbReference>
<dbReference type="AlphaFoldDB" id="A0A7S2RXX8"/>
<evidence type="ECO:0000259" key="1">
    <source>
        <dbReference type="Pfam" id="PF00248"/>
    </source>
</evidence>
<reference evidence="2" key="1">
    <citation type="submission" date="2021-01" db="EMBL/GenBank/DDBJ databases">
        <authorList>
            <person name="Corre E."/>
            <person name="Pelletier E."/>
            <person name="Niang G."/>
            <person name="Scheremetjew M."/>
            <person name="Finn R."/>
            <person name="Kale V."/>
            <person name="Holt S."/>
            <person name="Cochrane G."/>
            <person name="Meng A."/>
            <person name="Brown T."/>
            <person name="Cohen L."/>
        </authorList>
    </citation>
    <scope>NUCLEOTIDE SEQUENCE</scope>
    <source>
        <strain evidence="2">CCMP1243</strain>
    </source>
</reference>
<gene>
    <name evidence="2" type="ORF">RMAR1173_LOCUS9123</name>
</gene>
<name>A0A7S2RXX8_9STRA</name>
<organism evidence="2">
    <name type="scientific">Rhizochromulina marina</name>
    <dbReference type="NCBI Taxonomy" id="1034831"/>
    <lineage>
        <taxon>Eukaryota</taxon>
        <taxon>Sar</taxon>
        <taxon>Stramenopiles</taxon>
        <taxon>Ochrophyta</taxon>
        <taxon>Dictyochophyceae</taxon>
        <taxon>Rhizochromulinales</taxon>
        <taxon>Rhizochromulina</taxon>
    </lineage>
</organism>
<dbReference type="PRINTS" id="PR00069">
    <property type="entry name" value="ALDKETRDTASE"/>
</dbReference>
<evidence type="ECO:0000313" key="2">
    <source>
        <dbReference type="EMBL" id="CAD9683889.1"/>
    </source>
</evidence>
<dbReference type="SUPFAM" id="SSF51430">
    <property type="entry name" value="NAD(P)-linked oxidoreductase"/>
    <property type="match status" value="1"/>
</dbReference>
<dbReference type="PANTHER" id="PTHR11732">
    <property type="entry name" value="ALDO/KETO REDUCTASE"/>
    <property type="match status" value="1"/>
</dbReference>
<dbReference type="Gene3D" id="3.20.20.100">
    <property type="entry name" value="NADP-dependent oxidoreductase domain"/>
    <property type="match status" value="1"/>
</dbReference>
<dbReference type="InterPro" id="IPR036812">
    <property type="entry name" value="NAD(P)_OxRdtase_dom_sf"/>
</dbReference>
<protein>
    <recommendedName>
        <fullName evidence="1">NADP-dependent oxidoreductase domain-containing protein</fullName>
    </recommendedName>
</protein>
<accession>A0A7S2RXX8</accession>
<sequence>MGPEDGIEAIVEAGLRVGYRHLDLAEIYSTGPAVGRALAASGVPRREVWLTSKLDGLPCGDYAEVKARVQAMLAKVHGEQGAGELGGEEGGHYFDLLLIHYPLPRGRDLATEDPATMSRAEDFEWFQSNIREAWKNMVHLHRDGLVERIGVSNFYSQHIEVLDALVRDLGEDGVPVFANQLFIDAAHPEKDLVEQLTRTGVAVLAYRPLAFMPNYVIVEEISGPVSEALAAAGEGLTALQPLVLEWLAARGITPVCSSANEAHLEGNLAACAKGTGMGGTADVPGGAPSPVFAAIEVLAATLQSSPAADMVAMIGAVDEYAQAFRQQMASGASGSS</sequence>
<dbReference type="Pfam" id="PF00248">
    <property type="entry name" value="Aldo_ket_red"/>
    <property type="match status" value="1"/>
</dbReference>
<dbReference type="GO" id="GO:0016491">
    <property type="term" value="F:oxidoreductase activity"/>
    <property type="evidence" value="ECO:0007669"/>
    <property type="project" value="InterPro"/>
</dbReference>
<feature type="domain" description="NADP-dependent oxidoreductase" evidence="1">
    <location>
        <begin position="9"/>
        <end position="272"/>
    </location>
</feature>